<evidence type="ECO:0000256" key="1">
    <source>
        <dbReference type="SAM" id="Phobius"/>
    </source>
</evidence>
<name>A0ABY4FFL7_9BACT</name>
<gene>
    <name evidence="3" type="ORF">MUN80_12040</name>
</gene>
<keyword evidence="1" id="KW-0472">Membrane</keyword>
<sequence>MSGQVTSLEARVACPSCLAQLTYYDPLASTVFGCPECHTLFKRQPNGTTERLKSFQDVPREAPILPLGSIGTMPDGLQYRVTGYMLRKEASSPARWLEFMLFNPDTGYAQLAVYEGHWTFIKPSDQEHKGLPGRSGSHRVALDGDTTFHIYNKYQPRILYATGEFDWNVLDDEQLTVTEFVAPPLMLVEEKAKNRPVHWYRAEHIEPKHIAQAFGLTMSRLPYRSGVGAVQPPPGGNSWPALKNLTWLLLILTLLTELVMVGVRPRRELLNQEFVSDVGAAPLATADATGKVQVSESFEVHQGPAVLNFEVHSSVNNTWLELPVSLVNEQTGQGFEFTKSIEHYSGVEDGYSWSEGSVEAEATLAEVPPGRYHLNLYPATDYNRQVTFSVTVTENPWVPSNLLLVVLALLLYPAVLFYRRHSHEHQRWEQSNFPPPHLT</sequence>
<dbReference type="InterPro" id="IPR025235">
    <property type="entry name" value="DUF4178"/>
</dbReference>
<dbReference type="RefSeq" id="WP_244724275.1">
    <property type="nucleotide sequence ID" value="NZ_CP095049.1"/>
</dbReference>
<feature type="domain" description="DUF4178" evidence="2">
    <location>
        <begin position="67"/>
        <end position="207"/>
    </location>
</feature>
<proteinExistence type="predicted"/>
<dbReference type="EMBL" id="CP095049">
    <property type="protein sequence ID" value="UOQ55461.1"/>
    <property type="molecule type" value="Genomic_DNA"/>
</dbReference>
<feature type="transmembrane region" description="Helical" evidence="1">
    <location>
        <begin position="397"/>
        <end position="418"/>
    </location>
</feature>
<evidence type="ECO:0000259" key="2">
    <source>
        <dbReference type="Pfam" id="PF13785"/>
    </source>
</evidence>
<dbReference type="Pfam" id="PF13785">
    <property type="entry name" value="DUF4178"/>
    <property type="match status" value="1"/>
</dbReference>
<keyword evidence="1" id="KW-1133">Transmembrane helix</keyword>
<evidence type="ECO:0000313" key="3">
    <source>
        <dbReference type="EMBL" id="UOQ55461.1"/>
    </source>
</evidence>
<reference evidence="3 4" key="1">
    <citation type="submission" date="2022-04" db="EMBL/GenBank/DDBJ databases">
        <title>Hymenobacter sp. isolated from the air.</title>
        <authorList>
            <person name="Won M."/>
            <person name="Lee C.-M."/>
            <person name="Woen H.-Y."/>
            <person name="Kwon S.-W."/>
        </authorList>
    </citation>
    <scope>NUCLEOTIDE SEQUENCE [LARGE SCALE GENOMIC DNA]</scope>
    <source>
        <strain evidence="4">5116 S-27</strain>
    </source>
</reference>
<evidence type="ECO:0000313" key="4">
    <source>
        <dbReference type="Proteomes" id="UP000831785"/>
    </source>
</evidence>
<accession>A0ABY4FFL7</accession>
<dbReference type="Proteomes" id="UP000831785">
    <property type="component" value="Chromosome"/>
</dbReference>
<protein>
    <submittedName>
        <fullName evidence="3">DUF4178 domain-containing protein</fullName>
    </submittedName>
</protein>
<organism evidence="3 4">
    <name type="scientific">Hymenobacter cellulosivorans</name>
    <dbReference type="NCBI Taxonomy" id="2932249"/>
    <lineage>
        <taxon>Bacteria</taxon>
        <taxon>Pseudomonadati</taxon>
        <taxon>Bacteroidota</taxon>
        <taxon>Cytophagia</taxon>
        <taxon>Cytophagales</taxon>
        <taxon>Hymenobacteraceae</taxon>
        <taxon>Hymenobacter</taxon>
    </lineage>
</organism>
<keyword evidence="1" id="KW-0812">Transmembrane</keyword>
<keyword evidence="4" id="KW-1185">Reference proteome</keyword>